<evidence type="ECO:0000256" key="1">
    <source>
        <dbReference type="SAM" id="MobiDB-lite"/>
    </source>
</evidence>
<evidence type="ECO:0000313" key="3">
    <source>
        <dbReference type="Proteomes" id="UP000642014"/>
    </source>
</evidence>
<protein>
    <submittedName>
        <fullName evidence="2">Uncharacterized protein</fullName>
    </submittedName>
</protein>
<organism evidence="2 3">
    <name type="scientific">Streptomyces cinereoruber</name>
    <dbReference type="NCBI Taxonomy" id="67260"/>
    <lineage>
        <taxon>Bacteria</taxon>
        <taxon>Bacillati</taxon>
        <taxon>Actinomycetota</taxon>
        <taxon>Actinomycetes</taxon>
        <taxon>Kitasatosporales</taxon>
        <taxon>Streptomycetaceae</taxon>
        <taxon>Streptomyces</taxon>
    </lineage>
</organism>
<dbReference type="AlphaFoldDB" id="A0AAV4KS19"/>
<gene>
    <name evidence="2" type="ORF">GCM10010497_54290</name>
</gene>
<dbReference type="EMBL" id="BMSJ01000012">
    <property type="protein sequence ID" value="GGR44138.1"/>
    <property type="molecule type" value="Genomic_DNA"/>
</dbReference>
<dbReference type="Proteomes" id="UP000642014">
    <property type="component" value="Unassembled WGS sequence"/>
</dbReference>
<proteinExistence type="predicted"/>
<reference evidence="2 3" key="1">
    <citation type="journal article" date="2014" name="Int. J. Syst. Evol. Microbiol.">
        <title>Complete genome sequence of Corynebacterium casei LMG S-19264T (=DSM 44701T), isolated from a smear-ripened cheese.</title>
        <authorList>
            <consortium name="US DOE Joint Genome Institute (JGI-PGF)"/>
            <person name="Walter F."/>
            <person name="Albersmeier A."/>
            <person name="Kalinowski J."/>
            <person name="Ruckert C."/>
        </authorList>
    </citation>
    <scope>NUCLEOTIDE SEQUENCE [LARGE SCALE GENOMIC DNA]</scope>
    <source>
        <strain evidence="2 3">JCM 4205</strain>
    </source>
</reference>
<comment type="caution">
    <text evidence="2">The sequence shown here is derived from an EMBL/GenBank/DDBJ whole genome shotgun (WGS) entry which is preliminary data.</text>
</comment>
<name>A0AAV4KS19_9ACTN</name>
<accession>A0AAV4KS19</accession>
<evidence type="ECO:0000313" key="2">
    <source>
        <dbReference type="EMBL" id="GGR44138.1"/>
    </source>
</evidence>
<feature type="region of interest" description="Disordered" evidence="1">
    <location>
        <begin position="1"/>
        <end position="55"/>
    </location>
</feature>
<sequence>MGHDANRNPGRLAPGHRPERPPTKVGGADSLRLDPFSLADPEKVPGKKGVIIGKT</sequence>